<keyword evidence="3" id="KW-0547">Nucleotide-binding</keyword>
<keyword evidence="2" id="KW-1133">Transmembrane helix</keyword>
<feature type="compositionally biased region" description="Polar residues" evidence="1">
    <location>
        <begin position="440"/>
        <end position="455"/>
    </location>
</feature>
<feature type="region of interest" description="Disordered" evidence="1">
    <location>
        <begin position="324"/>
        <end position="465"/>
    </location>
</feature>
<organism evidence="3 4">
    <name type="scientific">Streptomyces yokosukanensis</name>
    <dbReference type="NCBI Taxonomy" id="67386"/>
    <lineage>
        <taxon>Bacteria</taxon>
        <taxon>Bacillati</taxon>
        <taxon>Actinomycetota</taxon>
        <taxon>Actinomycetes</taxon>
        <taxon>Kitasatosporales</taxon>
        <taxon>Streptomycetaceae</taxon>
        <taxon>Streptomyces</taxon>
    </lineage>
</organism>
<feature type="transmembrane region" description="Helical" evidence="2">
    <location>
        <begin position="72"/>
        <end position="91"/>
    </location>
</feature>
<dbReference type="EMBL" id="LMWN01000040">
    <property type="protein sequence ID" value="KUN02140.1"/>
    <property type="molecule type" value="Genomic_DNA"/>
</dbReference>
<proteinExistence type="predicted"/>
<keyword evidence="4" id="KW-1185">Reference proteome</keyword>
<keyword evidence="2" id="KW-0812">Transmembrane</keyword>
<keyword evidence="3" id="KW-0067">ATP-binding</keyword>
<gene>
    <name evidence="3" type="ORF">AQI95_29155</name>
</gene>
<dbReference type="GO" id="GO:0005524">
    <property type="term" value="F:ATP binding"/>
    <property type="evidence" value="ECO:0007669"/>
    <property type="project" value="UniProtKB-KW"/>
</dbReference>
<evidence type="ECO:0000313" key="3">
    <source>
        <dbReference type="EMBL" id="KUN02140.1"/>
    </source>
</evidence>
<evidence type="ECO:0000256" key="2">
    <source>
        <dbReference type="SAM" id="Phobius"/>
    </source>
</evidence>
<keyword evidence="2" id="KW-0472">Membrane</keyword>
<feature type="transmembrane region" description="Helical" evidence="2">
    <location>
        <begin position="217"/>
        <end position="240"/>
    </location>
</feature>
<evidence type="ECO:0000313" key="4">
    <source>
        <dbReference type="Proteomes" id="UP000053127"/>
    </source>
</evidence>
<sequence length="465" mass="46249">MGFCDLPLADKVCAVGDAVSFASDPGKAIGDWLAKSAGDLAAAAADLASKAVDTTTRVDLNATWFRDNYETILPIGLVLLVATFCAQLVRAAIRRDGQALTQAFTGTASGVIFAFAAIALTTVAIEVVDALSAGLFKAANMDIASAVRRIVKVGSLPGLAGLGWLVAVFAGLGAAIGAILYWCVMLVRKVGILVMVTLAVFAGAGGGWEVARRWRKGWIEATATLVVSKLLMTIIFVLGIAAMSKTEAKDGLAALADVLAGIVIMILVLLCPYATFRFVHWAAEGSDGETLHRAGGAGAQLAKQHTQRVGKKAAAMAATAGTGGAAAGASAAPQGPDSVPGQGGFPGGIASTSPQDSTQSAGSNGSSDNNSSASGLEKAVQPPPTRIGDDTSGRIGGSPGSSAGASSGFGQGAAAGSQEGGWQSSPPTTTPPPQGAPPSLGTQPSGMQNSGTNGPASPPPAPTGL</sequence>
<feature type="compositionally biased region" description="Low complexity" evidence="1">
    <location>
        <begin position="414"/>
        <end position="427"/>
    </location>
</feature>
<feature type="compositionally biased region" description="Pro residues" evidence="1">
    <location>
        <begin position="456"/>
        <end position="465"/>
    </location>
</feature>
<dbReference type="AlphaFoldDB" id="A0A101NZG7"/>
<feature type="transmembrane region" description="Helical" evidence="2">
    <location>
        <begin position="190"/>
        <end position="211"/>
    </location>
</feature>
<dbReference type="Proteomes" id="UP000053127">
    <property type="component" value="Unassembled WGS sequence"/>
</dbReference>
<dbReference type="STRING" id="67386.AQI95_29155"/>
<dbReference type="OrthoDB" id="5181663at2"/>
<feature type="compositionally biased region" description="Polar residues" evidence="1">
    <location>
        <begin position="350"/>
        <end position="359"/>
    </location>
</feature>
<comment type="caution">
    <text evidence="3">The sequence shown here is derived from an EMBL/GenBank/DDBJ whole genome shotgun (WGS) entry which is preliminary data.</text>
</comment>
<reference evidence="3 4" key="1">
    <citation type="submission" date="2015-10" db="EMBL/GenBank/DDBJ databases">
        <title>Draft genome sequence of Streptomyces yokosukanensis DSM 40224, type strain for the species Streptomyces yokosukanensis.</title>
        <authorList>
            <person name="Ruckert C."/>
            <person name="Winkler A."/>
            <person name="Kalinowski J."/>
            <person name="Kampfer P."/>
            <person name="Glaeser S."/>
        </authorList>
    </citation>
    <scope>NUCLEOTIDE SEQUENCE [LARGE SCALE GENOMIC DNA]</scope>
    <source>
        <strain evidence="3 4">DSM 40224</strain>
    </source>
</reference>
<dbReference type="RefSeq" id="WP_067130236.1">
    <property type="nucleotide sequence ID" value="NZ_KQ948217.1"/>
</dbReference>
<feature type="transmembrane region" description="Helical" evidence="2">
    <location>
        <begin position="252"/>
        <end position="270"/>
    </location>
</feature>
<protein>
    <submittedName>
        <fullName evidence="3">ATP-binding protein</fullName>
    </submittedName>
</protein>
<name>A0A101NZG7_9ACTN</name>
<accession>A0A101NZG7</accession>
<evidence type="ECO:0000256" key="1">
    <source>
        <dbReference type="SAM" id="MobiDB-lite"/>
    </source>
</evidence>
<feature type="compositionally biased region" description="Low complexity" evidence="1">
    <location>
        <begin position="360"/>
        <end position="375"/>
    </location>
</feature>
<feature type="transmembrane region" description="Helical" evidence="2">
    <location>
        <begin position="103"/>
        <end position="125"/>
    </location>
</feature>
<feature type="transmembrane region" description="Helical" evidence="2">
    <location>
        <begin position="162"/>
        <end position="183"/>
    </location>
</feature>